<name>A0A5S5BUJ3_9FLAO</name>
<accession>A0A5S5BUJ3</accession>
<dbReference type="RefSeq" id="WP_148783788.1">
    <property type="nucleotide sequence ID" value="NZ_VNHU01000014.1"/>
</dbReference>
<reference evidence="1 2" key="1">
    <citation type="submission" date="2019-07" db="EMBL/GenBank/DDBJ databases">
        <title>Genomic Encyclopedia of Archaeal and Bacterial Type Strains, Phase II (KMG-II): from individual species to whole genera.</title>
        <authorList>
            <person name="Goeker M."/>
        </authorList>
    </citation>
    <scope>NUCLEOTIDE SEQUENCE [LARGE SCALE GENOMIC DNA]</scope>
    <source>
        <strain evidence="1 2">DSM 17527</strain>
    </source>
</reference>
<dbReference type="EMBL" id="VNHU01000014">
    <property type="protein sequence ID" value="TYP70008.1"/>
    <property type="molecule type" value="Genomic_DNA"/>
</dbReference>
<keyword evidence="2" id="KW-1185">Reference proteome</keyword>
<protein>
    <recommendedName>
        <fullName evidence="3">GAF domain-containing protein</fullName>
    </recommendedName>
</protein>
<comment type="caution">
    <text evidence="1">The sequence shown here is derived from an EMBL/GenBank/DDBJ whole genome shotgun (WGS) entry which is preliminary data.</text>
</comment>
<dbReference type="OrthoDB" id="627374at2"/>
<gene>
    <name evidence="1" type="ORF">BD809_11418</name>
</gene>
<evidence type="ECO:0008006" key="3">
    <source>
        <dbReference type="Google" id="ProtNLM"/>
    </source>
</evidence>
<evidence type="ECO:0000313" key="1">
    <source>
        <dbReference type="EMBL" id="TYP70008.1"/>
    </source>
</evidence>
<dbReference type="Proteomes" id="UP000324376">
    <property type="component" value="Unassembled WGS sequence"/>
</dbReference>
<evidence type="ECO:0000313" key="2">
    <source>
        <dbReference type="Proteomes" id="UP000324376"/>
    </source>
</evidence>
<proteinExistence type="predicted"/>
<dbReference type="AlphaFoldDB" id="A0A5S5BUJ3"/>
<sequence length="787" mass="92488">METFDQDFPMDIWISFSSFFDRYREFAKSDNLLLRERALKILEIAEAHPTLETGLQSKKELDELMPQIDLVLEDLFSEILQKNEIKIATIPFGNLVLQSTQRFRNIVKAAGETFTPAITNLEEDQYYIMGCSIILNHYYGYSIDFKRPFHYNIPDASGIMRYYRILYNADFVQIEKTDLALDITDDEVGELLDSFEDITVWKKYFPPKSYVFKGVVIANMFDATTDVSLSEFKTSLLQYDKTQSNFIERFQGIFRAIFNLPEIRIGFSNYNEEDQVFERVPFKDIDSYILNDRFSEECKEALCCGSYENLFGKSTYFTISDVEKYKAMMPDEKFYQNLEHQGIQSAIIAPIEGEGKLLGVLEIVSPNKRELNSINAHKLQDVMPYLVDSVLRSKVKSENELELIIQEECTSIHGSVYWKFRQEAKRFMRAKVEGMPASFREIVFDNVYPLYGQIDIKGSSEARNAAIQKDLKLQLTEISKILDRGIESDCLPIYEQLKFRIDKFIDEVTNQLEVDSEQKILSFIKKDIIPLFEHLKKKYSDLEILINQYYDQLDVEFKMVYKHRKNYDESVMLINKKMADLLDAKQIEAQQLYPHYFERFKTDGVEHNMYIGESITKEDSFNKIYLKNLRLWQLQVMCEMENAYYQLKQDLPAKLDVASMILVFNSSLSVRFRMDEKRFDVDGTYNARYEVVKKRVDKANIKGTEERITKEGKLTIVYSQRSDELEYLRYVKFLQSKKYLGKEVEILELEDLQGVTGLKALRINILYHPDKTKKEFYNYEDLMKELA</sequence>
<organism evidence="1 2">
    <name type="scientific">Aquimarina intermedia</name>
    <dbReference type="NCBI Taxonomy" id="350814"/>
    <lineage>
        <taxon>Bacteria</taxon>
        <taxon>Pseudomonadati</taxon>
        <taxon>Bacteroidota</taxon>
        <taxon>Flavobacteriia</taxon>
        <taxon>Flavobacteriales</taxon>
        <taxon>Flavobacteriaceae</taxon>
        <taxon>Aquimarina</taxon>
    </lineage>
</organism>